<evidence type="ECO:0000256" key="2">
    <source>
        <dbReference type="ARBA" id="ARBA00023295"/>
    </source>
</evidence>
<keyword evidence="4" id="KW-0732">Signal</keyword>
<evidence type="ECO:0000313" key="8">
    <source>
        <dbReference type="Proteomes" id="UP000445000"/>
    </source>
</evidence>
<comment type="caution">
    <text evidence="7">The sequence shown here is derived from an EMBL/GenBank/DDBJ whole genome shotgun (WGS) entry which is preliminary data.</text>
</comment>
<keyword evidence="8" id="KW-1185">Reference proteome</keyword>
<dbReference type="GO" id="GO:0004553">
    <property type="term" value="F:hydrolase activity, hydrolyzing O-glycosyl compounds"/>
    <property type="evidence" value="ECO:0007669"/>
    <property type="project" value="InterPro"/>
</dbReference>
<dbReference type="EMBL" id="BLJN01000008">
    <property type="protein sequence ID" value="GFE84125.1"/>
    <property type="molecule type" value="Genomic_DNA"/>
</dbReference>
<dbReference type="SUPFAM" id="SSF49785">
    <property type="entry name" value="Galactose-binding domain-like"/>
    <property type="match status" value="1"/>
</dbReference>
<feature type="chain" id="PRO_5032327474" description="F5/8 type C domain-containing protein" evidence="4">
    <location>
        <begin position="22"/>
        <end position="549"/>
    </location>
</feature>
<dbReference type="Gene3D" id="3.20.20.80">
    <property type="entry name" value="Glycosidases"/>
    <property type="match status" value="1"/>
</dbReference>
<evidence type="ECO:0008006" key="9">
    <source>
        <dbReference type="Google" id="ProtNLM"/>
    </source>
</evidence>
<dbReference type="InterPro" id="IPR000421">
    <property type="entry name" value="FA58C"/>
</dbReference>
<dbReference type="InterPro" id="IPR017853">
    <property type="entry name" value="GH"/>
</dbReference>
<keyword evidence="2 3" id="KW-0326">Glycosidase</keyword>
<evidence type="ECO:0000259" key="6">
    <source>
        <dbReference type="PROSITE" id="PS51764"/>
    </source>
</evidence>
<dbReference type="AlphaFoldDB" id="A0A829YLE7"/>
<proteinExistence type="inferred from homology"/>
<feature type="active site" description="Nucleophile" evidence="3">
    <location>
        <position position="294"/>
    </location>
</feature>
<feature type="domain" description="GH26" evidence="6">
    <location>
        <begin position="5"/>
        <end position="333"/>
    </location>
</feature>
<feature type="signal peptide" evidence="4">
    <location>
        <begin position="1"/>
        <end position="21"/>
    </location>
</feature>
<evidence type="ECO:0000256" key="3">
    <source>
        <dbReference type="PROSITE-ProRule" id="PRU01100"/>
    </source>
</evidence>
<dbReference type="InterPro" id="IPR008979">
    <property type="entry name" value="Galactose-bd-like_sf"/>
</dbReference>
<feature type="active site" description="Proton donor" evidence="3">
    <location>
        <position position="190"/>
    </location>
</feature>
<name>A0A829YLE7_9GAMM</name>
<dbReference type="Gene3D" id="2.60.120.260">
    <property type="entry name" value="Galactose-binding domain-like"/>
    <property type="match status" value="1"/>
</dbReference>
<gene>
    <name evidence="7" type="ORF">GCM10011487_61250</name>
</gene>
<accession>A0A829YLE7</accession>
<dbReference type="InterPro" id="IPR022790">
    <property type="entry name" value="GH26_dom"/>
</dbReference>
<dbReference type="RefSeq" id="WP_161815738.1">
    <property type="nucleotide sequence ID" value="NZ_BLJN01000008.1"/>
</dbReference>
<dbReference type="PROSITE" id="PS51764">
    <property type="entry name" value="GH26"/>
    <property type="match status" value="1"/>
</dbReference>
<keyword evidence="1 3" id="KW-0378">Hydrolase</keyword>
<protein>
    <recommendedName>
        <fullName evidence="9">F5/8 type C domain-containing protein</fullName>
    </recommendedName>
</protein>
<evidence type="ECO:0000259" key="5">
    <source>
        <dbReference type="PROSITE" id="PS50022"/>
    </source>
</evidence>
<dbReference type="Pfam" id="PF02156">
    <property type="entry name" value="Glyco_hydro_26"/>
    <property type="match status" value="1"/>
</dbReference>
<sequence>MKLRSSLLVLFVLLFAFSAHAQDQFRGSGFFIGDPTPSKAEPRYDAFVRVVKQRPNSTNIFIDYHEPIWSSGAYDAQWRKNATWHAEQLALLCSAEYLNRLDAEGRPNLTPMVSIGLTDDYHAYQLNLSASDPNYGKYSEAAAVRMMNSIANGKYDVNDPATGRKRVWPAIFDAFRNKGFRKLYLRIGWEQNGNWYGWQVRSESSRAAYVAAWRHVATLAHNYAIAYGMTIETVWSPTASYTNYGIPEESSYPGDSYVDIIAPTAYSPIWNATRSADKTAYYDWGSEQKVSLSEWLSRPVNRRHLWDYPAADYWNPQRGWGIPAAISFAISQGKPFGFSETGTGNAGVTARGGGPVDEGDYPLYLARRLASGVHRGMQLRMVEVWAQPTGSDGSTFLSGSRPQEATGWKEFGTIMAAVQQQKNVAKGKLAYARSTQSGFPARYVTDGNTATRWSSVPGDDKQWIYVDLGQRYPTARVRLAWDAAHASEYSIQTSSNGATWTTLYKTSAGDGGVDDIRSLSGFGRYVRVFAHKRGTQLKNYSLREIEVYP</sequence>
<dbReference type="PROSITE" id="PS50022">
    <property type="entry name" value="FA58C_3"/>
    <property type="match status" value="1"/>
</dbReference>
<reference evidence="8" key="1">
    <citation type="submission" date="2020-01" db="EMBL/GenBank/DDBJ databases">
        <title>'Steroidobacter agaridevorans' sp. nov., agar-degrading bacteria isolated from rhizosphere soils.</title>
        <authorList>
            <person name="Ikenaga M."/>
            <person name="Kataoka M."/>
            <person name="Murouchi A."/>
            <person name="Katsuragi S."/>
            <person name="Sakai M."/>
        </authorList>
    </citation>
    <scope>NUCLEOTIDE SEQUENCE [LARGE SCALE GENOMIC DNA]</scope>
    <source>
        <strain evidence="8">YU21-B</strain>
    </source>
</reference>
<dbReference type="SUPFAM" id="SSF51445">
    <property type="entry name" value="(Trans)glycosidases"/>
    <property type="match status" value="1"/>
</dbReference>
<evidence type="ECO:0000313" key="7">
    <source>
        <dbReference type="EMBL" id="GFE84125.1"/>
    </source>
</evidence>
<feature type="domain" description="F5/8 type C" evidence="5">
    <location>
        <begin position="406"/>
        <end position="549"/>
    </location>
</feature>
<evidence type="ECO:0000256" key="4">
    <source>
        <dbReference type="SAM" id="SignalP"/>
    </source>
</evidence>
<evidence type="ECO:0000256" key="1">
    <source>
        <dbReference type="ARBA" id="ARBA00022801"/>
    </source>
</evidence>
<comment type="similarity">
    <text evidence="3">Belongs to the glycosyl hydrolase 26 family.</text>
</comment>
<dbReference type="Pfam" id="PF00754">
    <property type="entry name" value="F5_F8_type_C"/>
    <property type="match status" value="1"/>
</dbReference>
<organism evidence="7 8">
    <name type="scientific">Steroidobacter agaridevorans</name>
    <dbReference type="NCBI Taxonomy" id="2695856"/>
    <lineage>
        <taxon>Bacteria</taxon>
        <taxon>Pseudomonadati</taxon>
        <taxon>Pseudomonadota</taxon>
        <taxon>Gammaproteobacteria</taxon>
        <taxon>Steroidobacterales</taxon>
        <taxon>Steroidobacteraceae</taxon>
        <taxon>Steroidobacter</taxon>
    </lineage>
</organism>
<dbReference type="Proteomes" id="UP000445000">
    <property type="component" value="Unassembled WGS sequence"/>
</dbReference>